<keyword evidence="7" id="KW-0472">Membrane</keyword>
<dbReference type="PANTHER" id="PTHR43711:SF1">
    <property type="entry name" value="HISTIDINE KINASE 1"/>
    <property type="match status" value="1"/>
</dbReference>
<keyword evidence="3" id="KW-0597">Phosphoprotein</keyword>
<sequence>MVRPTATEIADPEERETPTLILQMQDYCQVGLDLVWQRQIIYAAALALAAFYYDARLAGIVLLLIAVSEVYDFWVFKRVLSWKGNDRRAEQRFLHLLYLGALLSSSVIVSYSIGIAILQGPTTHFMSLFFLFAAALFAAMNSHHLMPVLMIRLTIFGAAFLFIPIRDIVIADAPLKSELWAQFFTSVFVLFFIIESSRVYLRFYRTKLFQMELLRSEHEKAKIAYRAKSEFVSTMSHELRTPLTAIKGSVDLANSGRLGEMPEQVSSILDVAQRNCSRLLSLINEILDLQSVEAGSMSFSRENIELVRTVSEAISDNQPYASKLGVSIRSELPDDLIWVNADKLRLLQVFANILSNAAKFSPSGSEVLVSVHANADRARVLFADNGIGLSEDDRDKVFERFTQIDSSDTRNIGGTGLGMNISKHIMDALGGSITYERNAGPGTTFVVEIPLQYSGHGETPENRATAAK</sequence>
<dbReference type="SMART" id="SM00388">
    <property type="entry name" value="HisKA"/>
    <property type="match status" value="1"/>
</dbReference>
<dbReference type="SUPFAM" id="SSF47384">
    <property type="entry name" value="Homodimeric domain of signal transducing histidine kinase"/>
    <property type="match status" value="1"/>
</dbReference>
<evidence type="ECO:0000256" key="3">
    <source>
        <dbReference type="ARBA" id="ARBA00022553"/>
    </source>
</evidence>
<dbReference type="SUPFAM" id="SSF55874">
    <property type="entry name" value="ATPase domain of HSP90 chaperone/DNA topoisomerase II/histidine kinase"/>
    <property type="match status" value="1"/>
</dbReference>
<gene>
    <name evidence="9" type="ORF">FGK63_19310</name>
</gene>
<dbReference type="EC" id="2.7.13.3" evidence="2"/>
<feature type="transmembrane region" description="Helical" evidence="7">
    <location>
        <begin position="96"/>
        <end position="118"/>
    </location>
</feature>
<proteinExistence type="predicted"/>
<dbReference type="InterPro" id="IPR050736">
    <property type="entry name" value="Sensor_HK_Regulatory"/>
</dbReference>
<dbReference type="Gene3D" id="1.10.287.130">
    <property type="match status" value="1"/>
</dbReference>
<dbReference type="PROSITE" id="PS50109">
    <property type="entry name" value="HIS_KIN"/>
    <property type="match status" value="1"/>
</dbReference>
<dbReference type="GO" id="GO:0016301">
    <property type="term" value="F:kinase activity"/>
    <property type="evidence" value="ECO:0007669"/>
    <property type="project" value="UniProtKB-KW"/>
</dbReference>
<evidence type="ECO:0000313" key="10">
    <source>
        <dbReference type="Proteomes" id="UP001193035"/>
    </source>
</evidence>
<keyword evidence="10" id="KW-1185">Reference proteome</keyword>
<comment type="caution">
    <text evidence="9">The sequence shown here is derived from an EMBL/GenBank/DDBJ whole genome shotgun (WGS) entry which is preliminary data.</text>
</comment>
<dbReference type="InterPro" id="IPR003661">
    <property type="entry name" value="HisK_dim/P_dom"/>
</dbReference>
<evidence type="ECO:0000313" key="9">
    <source>
        <dbReference type="EMBL" id="TMV03816.1"/>
    </source>
</evidence>
<dbReference type="Pfam" id="PF02518">
    <property type="entry name" value="HATPase_c"/>
    <property type="match status" value="1"/>
</dbReference>
<evidence type="ECO:0000256" key="1">
    <source>
        <dbReference type="ARBA" id="ARBA00000085"/>
    </source>
</evidence>
<keyword evidence="5 9" id="KW-0418">Kinase</keyword>
<accession>A0ABY2WTN5</accession>
<evidence type="ECO:0000259" key="8">
    <source>
        <dbReference type="PROSITE" id="PS50109"/>
    </source>
</evidence>
<feature type="transmembrane region" description="Helical" evidence="7">
    <location>
        <begin position="179"/>
        <end position="201"/>
    </location>
</feature>
<reference evidence="9 10" key="1">
    <citation type="submission" date="2019-05" db="EMBL/GenBank/DDBJ databases">
        <title>Ruegeria sp. nov., isolated from tidal flat.</title>
        <authorList>
            <person name="Kim W."/>
        </authorList>
    </citation>
    <scope>NUCLEOTIDE SEQUENCE [LARGE SCALE GENOMIC DNA]</scope>
    <source>
        <strain evidence="9 10">CAU 1488</strain>
    </source>
</reference>
<keyword evidence="4" id="KW-0808">Transferase</keyword>
<name>A0ABY2WTN5_9RHOB</name>
<evidence type="ECO:0000256" key="2">
    <source>
        <dbReference type="ARBA" id="ARBA00012438"/>
    </source>
</evidence>
<dbReference type="InterPro" id="IPR005467">
    <property type="entry name" value="His_kinase_dom"/>
</dbReference>
<keyword evidence="6" id="KW-0902">Two-component regulatory system</keyword>
<feature type="transmembrane region" description="Helical" evidence="7">
    <location>
        <begin position="153"/>
        <end position="173"/>
    </location>
</feature>
<dbReference type="EMBL" id="VCPD01000009">
    <property type="protein sequence ID" value="TMV03816.1"/>
    <property type="molecule type" value="Genomic_DNA"/>
</dbReference>
<dbReference type="InterPro" id="IPR036097">
    <property type="entry name" value="HisK_dim/P_sf"/>
</dbReference>
<dbReference type="SMART" id="SM00387">
    <property type="entry name" value="HATPase_c"/>
    <property type="match status" value="1"/>
</dbReference>
<evidence type="ECO:0000256" key="7">
    <source>
        <dbReference type="SAM" id="Phobius"/>
    </source>
</evidence>
<evidence type="ECO:0000256" key="5">
    <source>
        <dbReference type="ARBA" id="ARBA00022777"/>
    </source>
</evidence>
<feature type="transmembrane region" description="Helical" evidence="7">
    <location>
        <begin position="124"/>
        <end position="141"/>
    </location>
</feature>
<dbReference type="InterPro" id="IPR004358">
    <property type="entry name" value="Sig_transdc_His_kin-like_C"/>
</dbReference>
<evidence type="ECO:0000256" key="6">
    <source>
        <dbReference type="ARBA" id="ARBA00023012"/>
    </source>
</evidence>
<evidence type="ECO:0000256" key="4">
    <source>
        <dbReference type="ARBA" id="ARBA00022679"/>
    </source>
</evidence>
<dbReference type="InterPro" id="IPR003594">
    <property type="entry name" value="HATPase_dom"/>
</dbReference>
<protein>
    <recommendedName>
        <fullName evidence="2">histidine kinase</fullName>
        <ecNumber evidence="2">2.7.13.3</ecNumber>
    </recommendedName>
</protein>
<feature type="transmembrane region" description="Helical" evidence="7">
    <location>
        <begin position="57"/>
        <end position="76"/>
    </location>
</feature>
<keyword evidence="7" id="KW-0812">Transmembrane</keyword>
<dbReference type="PANTHER" id="PTHR43711">
    <property type="entry name" value="TWO-COMPONENT HISTIDINE KINASE"/>
    <property type="match status" value="1"/>
</dbReference>
<dbReference type="Gene3D" id="3.30.565.10">
    <property type="entry name" value="Histidine kinase-like ATPase, C-terminal domain"/>
    <property type="match status" value="1"/>
</dbReference>
<dbReference type="InterPro" id="IPR036890">
    <property type="entry name" value="HATPase_C_sf"/>
</dbReference>
<dbReference type="RefSeq" id="WP_138845358.1">
    <property type="nucleotide sequence ID" value="NZ_VCPD01000009.1"/>
</dbReference>
<keyword evidence="7" id="KW-1133">Transmembrane helix</keyword>
<feature type="domain" description="Histidine kinase" evidence="8">
    <location>
        <begin position="234"/>
        <end position="453"/>
    </location>
</feature>
<dbReference type="Pfam" id="PF00512">
    <property type="entry name" value="HisKA"/>
    <property type="match status" value="1"/>
</dbReference>
<dbReference type="CDD" id="cd00082">
    <property type="entry name" value="HisKA"/>
    <property type="match status" value="1"/>
</dbReference>
<dbReference type="Proteomes" id="UP001193035">
    <property type="component" value="Unassembled WGS sequence"/>
</dbReference>
<organism evidence="9 10">
    <name type="scientific">Ruegeria sediminis</name>
    <dbReference type="NCBI Taxonomy" id="2583820"/>
    <lineage>
        <taxon>Bacteria</taxon>
        <taxon>Pseudomonadati</taxon>
        <taxon>Pseudomonadota</taxon>
        <taxon>Alphaproteobacteria</taxon>
        <taxon>Rhodobacterales</taxon>
        <taxon>Roseobacteraceae</taxon>
        <taxon>Ruegeria</taxon>
    </lineage>
</organism>
<comment type="catalytic activity">
    <reaction evidence="1">
        <text>ATP + protein L-histidine = ADP + protein N-phospho-L-histidine.</text>
        <dbReference type="EC" id="2.7.13.3"/>
    </reaction>
</comment>
<dbReference type="PRINTS" id="PR00344">
    <property type="entry name" value="BCTRLSENSOR"/>
</dbReference>